<keyword evidence="8" id="KW-0411">Iron-sulfur</keyword>
<dbReference type="InterPro" id="IPR036010">
    <property type="entry name" value="2Fe-2S_ferredoxin-like_sf"/>
</dbReference>
<dbReference type="Pfam" id="PF00175">
    <property type="entry name" value="NAD_binding_1"/>
    <property type="match status" value="1"/>
</dbReference>
<gene>
    <name evidence="11" type="ORF">EDD33_1333</name>
</gene>
<evidence type="ECO:0000256" key="6">
    <source>
        <dbReference type="ARBA" id="ARBA00023002"/>
    </source>
</evidence>
<dbReference type="InterPro" id="IPR012675">
    <property type="entry name" value="Beta-grasp_dom_sf"/>
</dbReference>
<dbReference type="SUPFAM" id="SSF52343">
    <property type="entry name" value="Ferredoxin reductase-like, C-terminal NADP-linked domain"/>
    <property type="match status" value="1"/>
</dbReference>
<dbReference type="InterPro" id="IPR017927">
    <property type="entry name" value="FAD-bd_FR_type"/>
</dbReference>
<dbReference type="SUPFAM" id="SSF63380">
    <property type="entry name" value="Riboflavin synthase domain-like"/>
    <property type="match status" value="1"/>
</dbReference>
<organism evidence="11 12">
    <name type="scientific">Nocardioides aurantiacus</name>
    <dbReference type="NCBI Taxonomy" id="86796"/>
    <lineage>
        <taxon>Bacteria</taxon>
        <taxon>Bacillati</taxon>
        <taxon>Actinomycetota</taxon>
        <taxon>Actinomycetes</taxon>
        <taxon>Propionibacteriales</taxon>
        <taxon>Nocardioidaceae</taxon>
        <taxon>Nocardioides</taxon>
    </lineage>
</organism>
<keyword evidence="4" id="KW-0479">Metal-binding</keyword>
<dbReference type="Gene3D" id="2.40.30.10">
    <property type="entry name" value="Translation factors"/>
    <property type="match status" value="1"/>
</dbReference>
<dbReference type="PROSITE" id="PS51085">
    <property type="entry name" value="2FE2S_FER_2"/>
    <property type="match status" value="1"/>
</dbReference>
<dbReference type="Pfam" id="PF00111">
    <property type="entry name" value="Fer2"/>
    <property type="match status" value="1"/>
</dbReference>
<keyword evidence="12" id="KW-1185">Reference proteome</keyword>
<evidence type="ECO:0000256" key="1">
    <source>
        <dbReference type="ARBA" id="ARBA00001974"/>
    </source>
</evidence>
<dbReference type="RefSeq" id="WP_123389635.1">
    <property type="nucleotide sequence ID" value="NZ_RKHO01000001.1"/>
</dbReference>
<dbReference type="AlphaFoldDB" id="A0A3N2CSG8"/>
<evidence type="ECO:0000256" key="4">
    <source>
        <dbReference type="ARBA" id="ARBA00022723"/>
    </source>
</evidence>
<dbReference type="SUPFAM" id="SSF54292">
    <property type="entry name" value="2Fe-2S ferredoxin-like"/>
    <property type="match status" value="1"/>
</dbReference>
<comment type="cofactor">
    <cofactor evidence="1">
        <name>FAD</name>
        <dbReference type="ChEBI" id="CHEBI:57692"/>
    </cofactor>
</comment>
<dbReference type="InterPro" id="IPR008333">
    <property type="entry name" value="Cbr1-like_FAD-bd_dom"/>
</dbReference>
<dbReference type="Gene3D" id="3.40.50.80">
    <property type="entry name" value="Nucleotide-binding domain of ferredoxin-NADP reductase (FNR) module"/>
    <property type="match status" value="1"/>
</dbReference>
<dbReference type="PROSITE" id="PS51384">
    <property type="entry name" value="FAD_FR"/>
    <property type="match status" value="1"/>
</dbReference>
<keyword evidence="2" id="KW-0285">Flavoprotein</keyword>
<dbReference type="EMBL" id="RKHO01000001">
    <property type="protein sequence ID" value="ROR90493.1"/>
    <property type="molecule type" value="Genomic_DNA"/>
</dbReference>
<dbReference type="GO" id="GO:0046872">
    <property type="term" value="F:metal ion binding"/>
    <property type="evidence" value="ECO:0007669"/>
    <property type="project" value="UniProtKB-KW"/>
</dbReference>
<evidence type="ECO:0000259" key="10">
    <source>
        <dbReference type="PROSITE" id="PS51384"/>
    </source>
</evidence>
<dbReference type="InterPro" id="IPR050415">
    <property type="entry name" value="MRET"/>
</dbReference>
<dbReference type="PANTHER" id="PTHR47354:SF6">
    <property type="entry name" value="NADH OXIDOREDUCTASE HCR"/>
    <property type="match status" value="1"/>
</dbReference>
<name>A0A3N2CSG8_9ACTN</name>
<evidence type="ECO:0000313" key="11">
    <source>
        <dbReference type="EMBL" id="ROR90493.1"/>
    </source>
</evidence>
<keyword evidence="6" id="KW-0560">Oxidoreductase</keyword>
<evidence type="ECO:0000259" key="9">
    <source>
        <dbReference type="PROSITE" id="PS51085"/>
    </source>
</evidence>
<dbReference type="PRINTS" id="PR00410">
    <property type="entry name" value="PHEHYDRXLASE"/>
</dbReference>
<comment type="caution">
    <text evidence="11">The sequence shown here is derived from an EMBL/GenBank/DDBJ whole genome shotgun (WGS) entry which is preliminary data.</text>
</comment>
<evidence type="ECO:0000256" key="7">
    <source>
        <dbReference type="ARBA" id="ARBA00023004"/>
    </source>
</evidence>
<keyword evidence="5" id="KW-0274">FAD</keyword>
<dbReference type="InterPro" id="IPR001433">
    <property type="entry name" value="OxRdtase_FAD/NAD-bd"/>
</dbReference>
<feature type="domain" description="2Fe-2S ferredoxin-type" evidence="9">
    <location>
        <begin position="287"/>
        <end position="369"/>
    </location>
</feature>
<proteinExistence type="predicted"/>
<evidence type="ECO:0000313" key="12">
    <source>
        <dbReference type="Proteomes" id="UP000281738"/>
    </source>
</evidence>
<sequence length="369" mass="40542">MVAERVPEKVTGAASKLPWSNIRKIGAGLTTPLHPDDYLSLINPLWTARELRGRIEKVVPETDDAATIVIRPGWGWHYDHVPGQYVGIGIQVEGKFHWRSYSVSSPPKRTGRTIAITVRAMPEGFLSEHLVSGLEPGTILRLAAPNGDFVLPDPPPAKLFFLVGGSGITPVMSMLRTLDRRDTMPDVVLAYSSPTEDRMIFRDELRQLSEKHEGLRLHLQHTDEDGILEMSDLDRVCPDWKERETYACGPAPMLDACDEHWESAGLEDHLHLERFSLDLGGDGAEGGTLTFTNSHKEIEVDGAKTVLEAGEEAGLGLPYGCRMGICHTCTLTLAEGTVRDLRNGDEYNGPNVSIQTCVTALAGDCKLDI</sequence>
<dbReference type="PANTHER" id="PTHR47354">
    <property type="entry name" value="NADH OXIDOREDUCTASE HCR"/>
    <property type="match status" value="1"/>
</dbReference>
<protein>
    <submittedName>
        <fullName evidence="11">Ferredoxin-NADP reductase</fullName>
    </submittedName>
</protein>
<dbReference type="GO" id="GO:0051537">
    <property type="term" value="F:2 iron, 2 sulfur cluster binding"/>
    <property type="evidence" value="ECO:0007669"/>
    <property type="project" value="UniProtKB-KW"/>
</dbReference>
<dbReference type="OrthoDB" id="9796486at2"/>
<accession>A0A3N2CSG8</accession>
<evidence type="ECO:0000256" key="8">
    <source>
        <dbReference type="ARBA" id="ARBA00023014"/>
    </source>
</evidence>
<dbReference type="Pfam" id="PF00970">
    <property type="entry name" value="FAD_binding_6"/>
    <property type="match status" value="1"/>
</dbReference>
<dbReference type="CDD" id="cd06216">
    <property type="entry name" value="FNR_iron_sulfur_binding_2"/>
    <property type="match status" value="1"/>
</dbReference>
<feature type="domain" description="FAD-binding FR-type" evidence="10">
    <location>
        <begin position="48"/>
        <end position="152"/>
    </location>
</feature>
<evidence type="ECO:0000256" key="2">
    <source>
        <dbReference type="ARBA" id="ARBA00022630"/>
    </source>
</evidence>
<dbReference type="InterPro" id="IPR001041">
    <property type="entry name" value="2Fe-2S_ferredoxin-type"/>
</dbReference>
<reference evidence="11 12" key="1">
    <citation type="submission" date="2018-11" db="EMBL/GenBank/DDBJ databases">
        <title>Sequencing the genomes of 1000 actinobacteria strains.</title>
        <authorList>
            <person name="Klenk H.-P."/>
        </authorList>
    </citation>
    <scope>NUCLEOTIDE SEQUENCE [LARGE SCALE GENOMIC DNA]</scope>
    <source>
        <strain evidence="11 12">DSM 12652</strain>
    </source>
</reference>
<dbReference type="InterPro" id="IPR039261">
    <property type="entry name" value="FNR_nucleotide-bd"/>
</dbReference>
<dbReference type="Proteomes" id="UP000281738">
    <property type="component" value="Unassembled WGS sequence"/>
</dbReference>
<dbReference type="InterPro" id="IPR017938">
    <property type="entry name" value="Riboflavin_synthase-like_b-brl"/>
</dbReference>
<keyword evidence="7" id="KW-0408">Iron</keyword>
<evidence type="ECO:0000256" key="5">
    <source>
        <dbReference type="ARBA" id="ARBA00022827"/>
    </source>
</evidence>
<dbReference type="CDD" id="cd00207">
    <property type="entry name" value="fer2"/>
    <property type="match status" value="1"/>
</dbReference>
<dbReference type="Gene3D" id="3.10.20.30">
    <property type="match status" value="1"/>
</dbReference>
<keyword evidence="3" id="KW-0001">2Fe-2S</keyword>
<dbReference type="GO" id="GO:0016491">
    <property type="term" value="F:oxidoreductase activity"/>
    <property type="evidence" value="ECO:0007669"/>
    <property type="project" value="UniProtKB-KW"/>
</dbReference>
<evidence type="ECO:0000256" key="3">
    <source>
        <dbReference type="ARBA" id="ARBA00022714"/>
    </source>
</evidence>